<evidence type="ECO:0000256" key="2">
    <source>
        <dbReference type="ARBA" id="ARBA00008156"/>
    </source>
</evidence>
<evidence type="ECO:0000256" key="3">
    <source>
        <dbReference type="ARBA" id="ARBA00023002"/>
    </source>
</evidence>
<evidence type="ECO:0000256" key="1">
    <source>
        <dbReference type="ARBA" id="ARBA00001931"/>
    </source>
</evidence>
<dbReference type="AlphaFoldDB" id="A0A383BNJ1"/>
<keyword evidence="3" id="KW-0560">Oxidoreductase</keyword>
<name>A0A383BNJ1_9ZZZZ</name>
<dbReference type="Pfam" id="PF01011">
    <property type="entry name" value="PQQ"/>
    <property type="match status" value="1"/>
</dbReference>
<dbReference type="SUPFAM" id="SSF50998">
    <property type="entry name" value="Quinoprotein alcohol dehydrogenase-like"/>
    <property type="match status" value="1"/>
</dbReference>
<comment type="cofactor">
    <cofactor evidence="1">
        <name>pyrroloquinoline quinone</name>
        <dbReference type="ChEBI" id="CHEBI:58442"/>
    </cofactor>
</comment>
<sequence length="245" mass="26814">LVNAGDEPQNWLMYSGTFSSQRFSRLDQINIGNVNSLELKWAYQIPVIDRAETTPLVVDGVMFITEAPSNLVAVDAVTGGVFWRYDHELPEDLRLCCGRNNRGVAILGNTLFMSTLDAHLVAIDATTGNLVWDATVANYKAGYSKTAAPLIVKDKVVTGIAGGEFGIRGFLDSYNATSGNREWRAYTIPSPDHPDNQSWSGESWRTGGSPTWITGSYDPDLNLVYWGTGNPGPDYNGDMRLGDNL</sequence>
<comment type="similarity">
    <text evidence="2">Belongs to the bacterial PQQ dehydrogenase family.</text>
</comment>
<feature type="domain" description="Pyrrolo-quinoline quinone repeat" evidence="4">
    <location>
        <begin position="11"/>
        <end position="244"/>
    </location>
</feature>
<dbReference type="InterPro" id="IPR011047">
    <property type="entry name" value="Quinoprotein_ADH-like_sf"/>
</dbReference>
<protein>
    <recommendedName>
        <fullName evidence="4">Pyrrolo-quinoline quinone repeat domain-containing protein</fullName>
    </recommendedName>
</protein>
<proteinExistence type="inferred from homology"/>
<feature type="non-terminal residue" evidence="5">
    <location>
        <position position="245"/>
    </location>
</feature>
<dbReference type="Gene3D" id="2.140.10.10">
    <property type="entry name" value="Quinoprotein alcohol dehydrogenase-like superfamily"/>
    <property type="match status" value="1"/>
</dbReference>
<evidence type="ECO:0000313" key="5">
    <source>
        <dbReference type="EMBL" id="SVE21464.1"/>
    </source>
</evidence>
<organism evidence="5">
    <name type="scientific">marine metagenome</name>
    <dbReference type="NCBI Taxonomy" id="408172"/>
    <lineage>
        <taxon>unclassified sequences</taxon>
        <taxon>metagenomes</taxon>
        <taxon>ecological metagenomes</taxon>
    </lineage>
</organism>
<dbReference type="PANTHER" id="PTHR32303">
    <property type="entry name" value="QUINOPROTEIN ALCOHOL DEHYDROGENASE (CYTOCHROME C)"/>
    <property type="match status" value="1"/>
</dbReference>
<gene>
    <name evidence="5" type="ORF">METZ01_LOCUS474318</name>
</gene>
<dbReference type="SMART" id="SM00564">
    <property type="entry name" value="PQQ"/>
    <property type="match status" value="3"/>
</dbReference>
<dbReference type="GO" id="GO:0016491">
    <property type="term" value="F:oxidoreductase activity"/>
    <property type="evidence" value="ECO:0007669"/>
    <property type="project" value="UniProtKB-KW"/>
</dbReference>
<dbReference type="InterPro" id="IPR018391">
    <property type="entry name" value="PQQ_b-propeller_rpt"/>
</dbReference>
<accession>A0A383BNJ1</accession>
<reference evidence="5" key="1">
    <citation type="submission" date="2018-05" db="EMBL/GenBank/DDBJ databases">
        <authorList>
            <person name="Lanie J.A."/>
            <person name="Ng W.-L."/>
            <person name="Kazmierczak K.M."/>
            <person name="Andrzejewski T.M."/>
            <person name="Davidsen T.M."/>
            <person name="Wayne K.J."/>
            <person name="Tettelin H."/>
            <person name="Glass J.I."/>
            <person name="Rusch D."/>
            <person name="Podicherti R."/>
            <person name="Tsui H.-C.T."/>
            <person name="Winkler M.E."/>
        </authorList>
    </citation>
    <scope>NUCLEOTIDE SEQUENCE</scope>
</reference>
<dbReference type="InterPro" id="IPR002372">
    <property type="entry name" value="PQQ_rpt_dom"/>
</dbReference>
<feature type="non-terminal residue" evidence="5">
    <location>
        <position position="1"/>
    </location>
</feature>
<evidence type="ECO:0000259" key="4">
    <source>
        <dbReference type="Pfam" id="PF01011"/>
    </source>
</evidence>
<dbReference type="EMBL" id="UINC01201909">
    <property type="protein sequence ID" value="SVE21464.1"/>
    <property type="molecule type" value="Genomic_DNA"/>
</dbReference>